<accession>A0A9W7TMX5</accession>
<gene>
    <name evidence="1" type="ORF">IRJ41_023831</name>
</gene>
<name>A0A9W7TMX5_TRIRA</name>
<organism evidence="1 2">
    <name type="scientific">Triplophysa rosa</name>
    <name type="common">Cave loach</name>
    <dbReference type="NCBI Taxonomy" id="992332"/>
    <lineage>
        <taxon>Eukaryota</taxon>
        <taxon>Metazoa</taxon>
        <taxon>Chordata</taxon>
        <taxon>Craniata</taxon>
        <taxon>Vertebrata</taxon>
        <taxon>Euteleostomi</taxon>
        <taxon>Actinopterygii</taxon>
        <taxon>Neopterygii</taxon>
        <taxon>Teleostei</taxon>
        <taxon>Ostariophysi</taxon>
        <taxon>Cypriniformes</taxon>
        <taxon>Nemacheilidae</taxon>
        <taxon>Triplophysa</taxon>
    </lineage>
</organism>
<protein>
    <submittedName>
        <fullName evidence="1">Uncharacterized protein</fullName>
    </submittedName>
</protein>
<keyword evidence="2" id="KW-1185">Reference proteome</keyword>
<reference evidence="1" key="1">
    <citation type="submission" date="2021-02" db="EMBL/GenBank/DDBJ databases">
        <title>Comparative genomics reveals that relaxation of natural selection precedes convergent phenotypic evolution of cavefish.</title>
        <authorList>
            <person name="Peng Z."/>
        </authorList>
    </citation>
    <scope>NUCLEOTIDE SEQUENCE</scope>
    <source>
        <tissue evidence="1">Muscle</tissue>
    </source>
</reference>
<comment type="caution">
    <text evidence="1">The sequence shown here is derived from an EMBL/GenBank/DDBJ whole genome shotgun (WGS) entry which is preliminary data.</text>
</comment>
<dbReference type="AlphaFoldDB" id="A0A9W7TMX5"/>
<dbReference type="Proteomes" id="UP001059041">
    <property type="component" value="Linkage Group LG15"/>
</dbReference>
<proteinExistence type="predicted"/>
<sequence length="87" mass="10310">MLTMSPRTSCLQRSTVLETFCFRAFSLLQRFVLHRYRLHFYFIFCPADALGRKVSCEQIYKYEEIPGFYPEPLAGSHRPSLLHNRGY</sequence>
<evidence type="ECO:0000313" key="2">
    <source>
        <dbReference type="Proteomes" id="UP001059041"/>
    </source>
</evidence>
<dbReference type="EMBL" id="JAFHDT010000015">
    <property type="protein sequence ID" value="KAI7800120.1"/>
    <property type="molecule type" value="Genomic_DNA"/>
</dbReference>
<evidence type="ECO:0000313" key="1">
    <source>
        <dbReference type="EMBL" id="KAI7800120.1"/>
    </source>
</evidence>